<dbReference type="GeneID" id="6506696"/>
<evidence type="ECO:0000313" key="1">
    <source>
        <dbReference type="EMBL" id="EDV40205.1"/>
    </source>
</evidence>
<dbReference type="OrthoDB" id="7848512at2759"/>
<keyword evidence="2" id="KW-1185">Reference proteome</keyword>
<accession>B3MAF4</accession>
<dbReference type="OMA" id="NIYQQCT"/>
<proteinExistence type="predicted"/>
<dbReference type="InParanoid" id="B3MAF4"/>
<dbReference type="AlphaFoldDB" id="B3MAF4"/>
<name>B3MAF4_DROAN</name>
<dbReference type="EMBL" id="CH902618">
    <property type="protein sequence ID" value="EDV40205.1"/>
    <property type="molecule type" value="Genomic_DNA"/>
</dbReference>
<sequence length="121" mass="14131">MALEDAFPNIPEEVMDYLLEQKVRERELSLEKELLKERLCKMEEQLKLLEGRDDNLTCTIATGNVYQLTTVRQVRDALSANVSLTMEVFLKAHRKLLRLQRQMQQDHEVVCDNLNRIDGSN</sequence>
<dbReference type="Proteomes" id="UP000007801">
    <property type="component" value="Unassembled WGS sequence"/>
</dbReference>
<dbReference type="STRING" id="7217.B3MAF4"/>
<reference evidence="1 2" key="1">
    <citation type="journal article" date="2007" name="Nature">
        <title>Evolution of genes and genomes on the Drosophila phylogeny.</title>
        <authorList>
            <consortium name="Drosophila 12 Genomes Consortium"/>
            <person name="Clark A.G."/>
            <person name="Eisen M.B."/>
            <person name="Smith D.R."/>
            <person name="Bergman C.M."/>
            <person name="Oliver B."/>
            <person name="Markow T.A."/>
            <person name="Kaufman T.C."/>
            <person name="Kellis M."/>
            <person name="Gelbart W."/>
            <person name="Iyer V.N."/>
            <person name="Pollard D.A."/>
            <person name="Sackton T.B."/>
            <person name="Larracuente A.M."/>
            <person name="Singh N.D."/>
            <person name="Abad J.P."/>
            <person name="Abt D.N."/>
            <person name="Adryan B."/>
            <person name="Aguade M."/>
            <person name="Akashi H."/>
            <person name="Anderson W.W."/>
            <person name="Aquadro C.F."/>
            <person name="Ardell D.H."/>
            <person name="Arguello R."/>
            <person name="Artieri C.G."/>
            <person name="Barbash D.A."/>
            <person name="Barker D."/>
            <person name="Barsanti P."/>
            <person name="Batterham P."/>
            <person name="Batzoglou S."/>
            <person name="Begun D."/>
            <person name="Bhutkar A."/>
            <person name="Blanco E."/>
            <person name="Bosak S.A."/>
            <person name="Bradley R.K."/>
            <person name="Brand A.D."/>
            <person name="Brent M.R."/>
            <person name="Brooks A.N."/>
            <person name="Brown R.H."/>
            <person name="Butlin R.K."/>
            <person name="Caggese C."/>
            <person name="Calvi B.R."/>
            <person name="Bernardo de Carvalho A."/>
            <person name="Caspi A."/>
            <person name="Castrezana S."/>
            <person name="Celniker S.E."/>
            <person name="Chang J.L."/>
            <person name="Chapple C."/>
            <person name="Chatterji S."/>
            <person name="Chinwalla A."/>
            <person name="Civetta A."/>
            <person name="Clifton S.W."/>
            <person name="Comeron J.M."/>
            <person name="Costello J.C."/>
            <person name="Coyne J.A."/>
            <person name="Daub J."/>
            <person name="David R.G."/>
            <person name="Delcher A.L."/>
            <person name="Delehaunty K."/>
            <person name="Do C.B."/>
            <person name="Ebling H."/>
            <person name="Edwards K."/>
            <person name="Eickbush T."/>
            <person name="Evans J.D."/>
            <person name="Filipski A."/>
            <person name="Findeiss S."/>
            <person name="Freyhult E."/>
            <person name="Fulton L."/>
            <person name="Fulton R."/>
            <person name="Garcia A.C."/>
            <person name="Gardiner A."/>
            <person name="Garfield D.A."/>
            <person name="Garvin B.E."/>
            <person name="Gibson G."/>
            <person name="Gilbert D."/>
            <person name="Gnerre S."/>
            <person name="Godfrey J."/>
            <person name="Good R."/>
            <person name="Gotea V."/>
            <person name="Gravely B."/>
            <person name="Greenberg A.J."/>
            <person name="Griffiths-Jones S."/>
            <person name="Gross S."/>
            <person name="Guigo R."/>
            <person name="Gustafson E.A."/>
            <person name="Haerty W."/>
            <person name="Hahn M.W."/>
            <person name="Halligan D.L."/>
            <person name="Halpern A.L."/>
            <person name="Halter G.M."/>
            <person name="Han M.V."/>
            <person name="Heger A."/>
            <person name="Hillier L."/>
            <person name="Hinrichs A.S."/>
            <person name="Holmes I."/>
            <person name="Hoskins R.A."/>
            <person name="Hubisz M.J."/>
            <person name="Hultmark D."/>
            <person name="Huntley M.A."/>
            <person name="Jaffe D.B."/>
            <person name="Jagadeeshan S."/>
            <person name="Jeck W.R."/>
            <person name="Johnson J."/>
            <person name="Jones C.D."/>
            <person name="Jordan W.C."/>
            <person name="Karpen G.H."/>
            <person name="Kataoka E."/>
            <person name="Keightley P.D."/>
            <person name="Kheradpour P."/>
            <person name="Kirkness E.F."/>
            <person name="Koerich L.B."/>
            <person name="Kristiansen K."/>
            <person name="Kudrna D."/>
            <person name="Kulathinal R.J."/>
            <person name="Kumar S."/>
            <person name="Kwok R."/>
            <person name="Lander E."/>
            <person name="Langley C.H."/>
            <person name="Lapoint R."/>
            <person name="Lazzaro B.P."/>
            <person name="Lee S.J."/>
            <person name="Levesque L."/>
            <person name="Li R."/>
            <person name="Lin C.F."/>
            <person name="Lin M.F."/>
            <person name="Lindblad-Toh K."/>
            <person name="Llopart A."/>
            <person name="Long M."/>
            <person name="Low L."/>
            <person name="Lozovsky E."/>
            <person name="Lu J."/>
            <person name="Luo M."/>
            <person name="Machado C.A."/>
            <person name="Makalowski W."/>
            <person name="Marzo M."/>
            <person name="Matsuda M."/>
            <person name="Matzkin L."/>
            <person name="McAllister B."/>
            <person name="McBride C.S."/>
            <person name="McKernan B."/>
            <person name="McKernan K."/>
            <person name="Mendez-Lago M."/>
            <person name="Minx P."/>
            <person name="Mollenhauer M.U."/>
            <person name="Montooth K."/>
            <person name="Mount S.M."/>
            <person name="Mu X."/>
            <person name="Myers E."/>
            <person name="Negre B."/>
            <person name="Newfeld S."/>
            <person name="Nielsen R."/>
            <person name="Noor M.A."/>
            <person name="O'Grady P."/>
            <person name="Pachter L."/>
            <person name="Papaceit M."/>
            <person name="Parisi M.J."/>
            <person name="Parisi M."/>
            <person name="Parts L."/>
            <person name="Pedersen J.S."/>
            <person name="Pesole G."/>
            <person name="Phillippy A.M."/>
            <person name="Ponting C.P."/>
            <person name="Pop M."/>
            <person name="Porcelli D."/>
            <person name="Powell J.R."/>
            <person name="Prohaska S."/>
            <person name="Pruitt K."/>
            <person name="Puig M."/>
            <person name="Quesneville H."/>
            <person name="Ram K.R."/>
            <person name="Rand D."/>
            <person name="Rasmussen M.D."/>
            <person name="Reed L.K."/>
            <person name="Reenan R."/>
            <person name="Reily A."/>
            <person name="Remington K.A."/>
            <person name="Rieger T.T."/>
            <person name="Ritchie M.G."/>
            <person name="Robin C."/>
            <person name="Rogers Y.H."/>
            <person name="Rohde C."/>
            <person name="Rozas J."/>
            <person name="Rubenfield M.J."/>
            <person name="Ruiz A."/>
            <person name="Russo S."/>
            <person name="Salzberg S.L."/>
            <person name="Sanchez-Gracia A."/>
            <person name="Saranga D.J."/>
            <person name="Sato H."/>
            <person name="Schaeffer S.W."/>
            <person name="Schatz M.C."/>
            <person name="Schlenke T."/>
            <person name="Schwartz R."/>
            <person name="Segarra C."/>
            <person name="Singh R.S."/>
            <person name="Sirot L."/>
            <person name="Sirota M."/>
            <person name="Sisneros N.B."/>
            <person name="Smith C.D."/>
            <person name="Smith T.F."/>
            <person name="Spieth J."/>
            <person name="Stage D.E."/>
            <person name="Stark A."/>
            <person name="Stephan W."/>
            <person name="Strausberg R.L."/>
            <person name="Strempel S."/>
            <person name="Sturgill D."/>
            <person name="Sutton G."/>
            <person name="Sutton G.G."/>
            <person name="Tao W."/>
            <person name="Teichmann S."/>
            <person name="Tobari Y.N."/>
            <person name="Tomimura Y."/>
            <person name="Tsolas J.M."/>
            <person name="Valente V.L."/>
            <person name="Venter E."/>
            <person name="Venter J.C."/>
            <person name="Vicario S."/>
            <person name="Vieira F.G."/>
            <person name="Vilella A.J."/>
            <person name="Villasante A."/>
            <person name="Walenz B."/>
            <person name="Wang J."/>
            <person name="Wasserman M."/>
            <person name="Watts T."/>
            <person name="Wilson D."/>
            <person name="Wilson R.K."/>
            <person name="Wing R.A."/>
            <person name="Wolfner M.F."/>
            <person name="Wong A."/>
            <person name="Wong G.K."/>
            <person name="Wu C.I."/>
            <person name="Wu G."/>
            <person name="Yamamoto D."/>
            <person name="Yang H.P."/>
            <person name="Yang S.P."/>
            <person name="Yorke J.A."/>
            <person name="Yoshida K."/>
            <person name="Zdobnov E."/>
            <person name="Zhang P."/>
            <person name="Zhang Y."/>
            <person name="Zimin A.V."/>
            <person name="Baldwin J."/>
            <person name="Abdouelleil A."/>
            <person name="Abdulkadir J."/>
            <person name="Abebe A."/>
            <person name="Abera B."/>
            <person name="Abreu J."/>
            <person name="Acer S.C."/>
            <person name="Aftuck L."/>
            <person name="Alexander A."/>
            <person name="An P."/>
            <person name="Anderson E."/>
            <person name="Anderson S."/>
            <person name="Arachi H."/>
            <person name="Azer M."/>
            <person name="Bachantsang P."/>
            <person name="Barry A."/>
            <person name="Bayul T."/>
            <person name="Berlin A."/>
            <person name="Bessette D."/>
            <person name="Bloom T."/>
            <person name="Blye J."/>
            <person name="Boguslavskiy L."/>
            <person name="Bonnet C."/>
            <person name="Boukhgalter B."/>
            <person name="Bourzgui I."/>
            <person name="Brown A."/>
            <person name="Cahill P."/>
            <person name="Channer S."/>
            <person name="Cheshatsang Y."/>
            <person name="Chuda L."/>
            <person name="Citroen M."/>
            <person name="Collymore A."/>
            <person name="Cooke P."/>
            <person name="Costello M."/>
            <person name="D'Aco K."/>
            <person name="Daza R."/>
            <person name="De Haan G."/>
            <person name="DeGray S."/>
            <person name="DeMaso C."/>
            <person name="Dhargay N."/>
            <person name="Dooley K."/>
            <person name="Dooley E."/>
            <person name="Doricent M."/>
            <person name="Dorje P."/>
            <person name="Dorjee K."/>
            <person name="Dupes A."/>
            <person name="Elong R."/>
            <person name="Falk J."/>
            <person name="Farina A."/>
            <person name="Faro S."/>
            <person name="Ferguson D."/>
            <person name="Fisher S."/>
            <person name="Foley C.D."/>
            <person name="Franke A."/>
            <person name="Friedrich D."/>
            <person name="Gadbois L."/>
            <person name="Gearin G."/>
            <person name="Gearin C.R."/>
            <person name="Giannoukos G."/>
            <person name="Goode T."/>
            <person name="Graham J."/>
            <person name="Grandbois E."/>
            <person name="Grewal S."/>
            <person name="Gyaltsen K."/>
            <person name="Hafez N."/>
            <person name="Hagos B."/>
            <person name="Hall J."/>
            <person name="Henson C."/>
            <person name="Hollinger A."/>
            <person name="Honan T."/>
            <person name="Huard M.D."/>
            <person name="Hughes L."/>
            <person name="Hurhula B."/>
            <person name="Husby M.E."/>
            <person name="Kamat A."/>
            <person name="Kanga B."/>
            <person name="Kashin S."/>
            <person name="Khazanovich D."/>
            <person name="Kisner P."/>
            <person name="Lance K."/>
            <person name="Lara M."/>
            <person name="Lee W."/>
            <person name="Lennon N."/>
            <person name="Letendre F."/>
            <person name="LeVine R."/>
            <person name="Lipovsky A."/>
            <person name="Liu X."/>
            <person name="Liu J."/>
            <person name="Liu S."/>
            <person name="Lokyitsang T."/>
            <person name="Lokyitsang Y."/>
            <person name="Lubonja R."/>
            <person name="Lui A."/>
            <person name="MacDonald P."/>
            <person name="Magnisalis V."/>
            <person name="Maru K."/>
            <person name="Matthews C."/>
            <person name="McCusker W."/>
            <person name="McDonough S."/>
            <person name="Mehta T."/>
            <person name="Meldrim J."/>
            <person name="Meneus L."/>
            <person name="Mihai O."/>
            <person name="Mihalev A."/>
            <person name="Mihova T."/>
            <person name="Mittelman R."/>
            <person name="Mlenga V."/>
            <person name="Montmayeur A."/>
            <person name="Mulrain L."/>
            <person name="Navidi A."/>
            <person name="Naylor J."/>
            <person name="Negash T."/>
            <person name="Nguyen T."/>
            <person name="Nguyen N."/>
            <person name="Nicol R."/>
            <person name="Norbu C."/>
            <person name="Norbu N."/>
            <person name="Novod N."/>
            <person name="O'Neill B."/>
            <person name="Osman S."/>
            <person name="Markiewicz E."/>
            <person name="Oyono O.L."/>
            <person name="Patti C."/>
            <person name="Phunkhang P."/>
            <person name="Pierre F."/>
            <person name="Priest M."/>
            <person name="Raghuraman S."/>
            <person name="Rege F."/>
            <person name="Reyes R."/>
            <person name="Rise C."/>
            <person name="Rogov P."/>
            <person name="Ross K."/>
            <person name="Ryan E."/>
            <person name="Settipalli S."/>
            <person name="Shea T."/>
            <person name="Sherpa N."/>
            <person name="Shi L."/>
            <person name="Shih D."/>
            <person name="Sparrow T."/>
            <person name="Spaulding J."/>
            <person name="Stalker J."/>
            <person name="Stange-Thomann N."/>
            <person name="Stavropoulos S."/>
            <person name="Stone C."/>
            <person name="Strader C."/>
            <person name="Tesfaye S."/>
            <person name="Thomson T."/>
            <person name="Thoulutsang Y."/>
            <person name="Thoulutsang D."/>
            <person name="Topham K."/>
            <person name="Topping I."/>
            <person name="Tsamla T."/>
            <person name="Vassiliev H."/>
            <person name="Vo A."/>
            <person name="Wangchuk T."/>
            <person name="Wangdi T."/>
            <person name="Weiand M."/>
            <person name="Wilkinson J."/>
            <person name="Wilson A."/>
            <person name="Yadav S."/>
            <person name="Young G."/>
            <person name="Yu Q."/>
            <person name="Zembek L."/>
            <person name="Zhong D."/>
            <person name="Zimmer A."/>
            <person name="Zwirko Z."/>
            <person name="Jaffe D.B."/>
            <person name="Alvarez P."/>
            <person name="Brockman W."/>
            <person name="Butler J."/>
            <person name="Chin C."/>
            <person name="Gnerre S."/>
            <person name="Grabherr M."/>
            <person name="Kleber M."/>
            <person name="Mauceli E."/>
            <person name="MacCallum I."/>
        </authorList>
    </citation>
    <scope>NUCLEOTIDE SEQUENCE [LARGE SCALE GENOMIC DNA]</scope>
    <source>
        <strain evidence="2">Tucson 14024-0371.13</strain>
    </source>
</reference>
<dbReference type="HOGENOM" id="CLU_165695_0_0_1"/>
<gene>
    <name evidence="1" type="primary">Dana\GF24061</name>
    <name evidence="1" type="synonym">dana_GLEANR_8815</name>
    <name evidence="1" type="ORF">GF24061</name>
</gene>
<organism evidence="1 2">
    <name type="scientific">Drosophila ananassae</name>
    <name type="common">Fruit fly</name>
    <dbReference type="NCBI Taxonomy" id="7217"/>
    <lineage>
        <taxon>Eukaryota</taxon>
        <taxon>Metazoa</taxon>
        <taxon>Ecdysozoa</taxon>
        <taxon>Arthropoda</taxon>
        <taxon>Hexapoda</taxon>
        <taxon>Insecta</taxon>
        <taxon>Pterygota</taxon>
        <taxon>Neoptera</taxon>
        <taxon>Endopterygota</taxon>
        <taxon>Diptera</taxon>
        <taxon>Brachycera</taxon>
        <taxon>Muscomorpha</taxon>
        <taxon>Ephydroidea</taxon>
        <taxon>Drosophilidae</taxon>
        <taxon>Drosophila</taxon>
        <taxon>Sophophora</taxon>
    </lineage>
</organism>
<dbReference type="PhylomeDB" id="B3MAF4"/>
<dbReference type="eggNOG" id="ENOG502TBEA">
    <property type="taxonomic scope" value="Eukaryota"/>
</dbReference>
<protein>
    <submittedName>
        <fullName evidence="1">Uncharacterized protein</fullName>
    </submittedName>
</protein>
<dbReference type="KEGG" id="dan:6506696"/>
<evidence type="ECO:0000313" key="2">
    <source>
        <dbReference type="Proteomes" id="UP000007801"/>
    </source>
</evidence>